<dbReference type="InterPro" id="IPR050788">
    <property type="entry name" value="Yeast_SRP1/TIP1_CWP"/>
</dbReference>
<reference evidence="5" key="1">
    <citation type="journal article" date="2021" name="Nat. Commun.">
        <title>Genetic determinants of endophytism in the Arabidopsis root mycobiome.</title>
        <authorList>
            <person name="Mesny F."/>
            <person name="Miyauchi S."/>
            <person name="Thiergart T."/>
            <person name="Pickel B."/>
            <person name="Atanasova L."/>
            <person name="Karlsson M."/>
            <person name="Huettel B."/>
            <person name="Barry K.W."/>
            <person name="Haridas S."/>
            <person name="Chen C."/>
            <person name="Bauer D."/>
            <person name="Andreopoulos W."/>
            <person name="Pangilinan J."/>
            <person name="LaButti K."/>
            <person name="Riley R."/>
            <person name="Lipzen A."/>
            <person name="Clum A."/>
            <person name="Drula E."/>
            <person name="Henrissat B."/>
            <person name="Kohler A."/>
            <person name="Grigoriev I.V."/>
            <person name="Martin F.M."/>
            <person name="Hacquard S."/>
        </authorList>
    </citation>
    <scope>NUCLEOTIDE SEQUENCE</scope>
    <source>
        <strain evidence="5">MPI-CAGE-AT-0021</strain>
    </source>
</reference>
<feature type="region of interest" description="Disordered" evidence="1">
    <location>
        <begin position="66"/>
        <end position="91"/>
    </location>
</feature>
<proteinExistence type="predicted"/>
<comment type="caution">
    <text evidence="5">The sequence shown here is derived from an EMBL/GenBank/DDBJ whole genome shotgun (WGS) entry which is preliminary data.</text>
</comment>
<protein>
    <recommendedName>
        <fullName evidence="7">Extracellular serine-rich protein</fullName>
    </recommendedName>
</protein>
<evidence type="ECO:0000259" key="2">
    <source>
        <dbReference type="Pfam" id="PF25115"/>
    </source>
</evidence>
<dbReference type="AlphaFoldDB" id="A0A9P9DZ38"/>
<feature type="domain" description="Agd3 CBM87" evidence="3">
    <location>
        <begin position="131"/>
        <end position="343"/>
    </location>
</feature>
<dbReference type="Pfam" id="PF25116">
    <property type="entry name" value="CBM87_Agd3"/>
    <property type="match status" value="1"/>
</dbReference>
<dbReference type="PANTHER" id="PTHR31002">
    <property type="entry name" value="SERIPAUPERIN"/>
    <property type="match status" value="1"/>
</dbReference>
<organism evidence="5 6">
    <name type="scientific">Dactylonectria estremocensis</name>
    <dbReference type="NCBI Taxonomy" id="1079267"/>
    <lineage>
        <taxon>Eukaryota</taxon>
        <taxon>Fungi</taxon>
        <taxon>Dikarya</taxon>
        <taxon>Ascomycota</taxon>
        <taxon>Pezizomycotina</taxon>
        <taxon>Sordariomycetes</taxon>
        <taxon>Hypocreomycetidae</taxon>
        <taxon>Hypocreales</taxon>
        <taxon>Nectriaceae</taxon>
        <taxon>Dactylonectria</taxon>
    </lineage>
</organism>
<dbReference type="EMBL" id="JAGMUU010000022">
    <property type="protein sequence ID" value="KAH7127836.1"/>
    <property type="molecule type" value="Genomic_DNA"/>
</dbReference>
<feature type="domain" description="Agd3 deacetylase" evidence="2">
    <location>
        <begin position="357"/>
        <end position="723"/>
    </location>
</feature>
<dbReference type="InterPro" id="IPR056825">
    <property type="entry name" value="Agd3_C"/>
</dbReference>
<evidence type="ECO:0000256" key="1">
    <source>
        <dbReference type="SAM" id="MobiDB-lite"/>
    </source>
</evidence>
<feature type="domain" description="Agd3 C-terminal" evidence="4">
    <location>
        <begin position="724"/>
        <end position="793"/>
    </location>
</feature>
<evidence type="ECO:0000313" key="5">
    <source>
        <dbReference type="EMBL" id="KAH7127836.1"/>
    </source>
</evidence>
<dbReference type="InterPro" id="IPR056827">
    <property type="entry name" value="CBM87_Agd3"/>
</dbReference>
<dbReference type="Pfam" id="PF25117">
    <property type="entry name" value="Agd3_C"/>
    <property type="match status" value="1"/>
</dbReference>
<gene>
    <name evidence="5" type="ORF">B0J13DRAFT_453912</name>
</gene>
<evidence type="ECO:0000313" key="6">
    <source>
        <dbReference type="Proteomes" id="UP000717696"/>
    </source>
</evidence>
<dbReference type="Proteomes" id="UP000717696">
    <property type="component" value="Unassembled WGS sequence"/>
</dbReference>
<dbReference type="OrthoDB" id="2113314at2759"/>
<evidence type="ECO:0008006" key="7">
    <source>
        <dbReference type="Google" id="ProtNLM"/>
    </source>
</evidence>
<accession>A0A9P9DZ38</accession>
<sequence>MGSTLVGSTPFFPVVAKGATLKWLTFTQSLTITGTSSTVKTTLTCGKGGSATVQVNAVSVVEGTVTTPTTTSSSTTSKPTTTTSQAAANAAANVPTTSSIVTTTSKTSTSSSASPTSSVAASSGTSKVSKVDSTILVIAADASNAQDASLGLLGYGIPYELLIVPKEGIKLPVLNSSTTSGNYGGIIITSSVAYDMGTFWGSAITDDQWNALYAYQIDFHVRMVRINDYPGPKFGTSAVSIGCCEVGNEQLISFTDTSAFATANIKANVGLSTQGLYHVPATVTDSTTTKAVAKFGTAIGFSSDSVAAVINNFSGREQFVWFISFAPDWSQTSAFLQHAHIHWMTRGVFLGKRKTHLSPQIDDVQLSTGLYSPAGTDFKIRTSDLDAHVKWQKDINGRMPDGSSFRLELAHNGNGDIIAATALSKAEGICKPDYAIDYNSPSDTALEWAKPLGSGTNLWPSEWTTYKWTKTCAELDDFAAWFLNTDNLNQFAHVSHTFSHMELNNATYADAKREIQFNQAWMSQMGIDKATRFSKHGLIPPAITGLHNGDVIQAWLDNGITNVVGDNTRPVLRNSDNKYWPLISTVASNGYAGLTIVPRYATTIYYNCDTAACTTLEWINTSGGSGDFTKLLSQAKNDNTRYLLSLQSDPYMFHQANMRQIDVDSITIGSETGKMSLVTAWTETIVQELTRLTNWPIISQTHDEFTQYFLDRMAVDKCSPKLSYGYSSSGAISSVTVSANGNTCSVPIPVTIPSGSTTASGGSVTPDQVGSEPPIQWVTLKGSAVTLSLSKAVST</sequence>
<name>A0A9P9DZ38_9HYPO</name>
<dbReference type="InterPro" id="IPR056826">
    <property type="entry name" value="Agd3_CE"/>
</dbReference>
<evidence type="ECO:0000259" key="3">
    <source>
        <dbReference type="Pfam" id="PF25116"/>
    </source>
</evidence>
<dbReference type="PANTHER" id="PTHR31002:SF34">
    <property type="entry name" value="CELL WALL PROTEIN CWP1-RELATED"/>
    <property type="match status" value="1"/>
</dbReference>
<keyword evidence="6" id="KW-1185">Reference proteome</keyword>
<feature type="region of interest" description="Disordered" evidence="1">
    <location>
        <begin position="104"/>
        <end position="123"/>
    </location>
</feature>
<dbReference type="Pfam" id="PF25115">
    <property type="entry name" value="Agd3_CE"/>
    <property type="match status" value="1"/>
</dbReference>
<evidence type="ECO:0000259" key="4">
    <source>
        <dbReference type="Pfam" id="PF25117"/>
    </source>
</evidence>